<dbReference type="AlphaFoldDB" id="A0A917HZG5"/>
<reference evidence="5" key="2">
    <citation type="submission" date="2020-09" db="EMBL/GenBank/DDBJ databases">
        <authorList>
            <person name="Sun Q."/>
            <person name="Zhou Y."/>
        </authorList>
    </citation>
    <scope>NUCLEOTIDE SEQUENCE</scope>
    <source>
        <strain evidence="5">CGMCC 1.12195</strain>
    </source>
</reference>
<evidence type="ECO:0000256" key="4">
    <source>
        <dbReference type="SAM" id="Phobius"/>
    </source>
</evidence>
<dbReference type="Pfam" id="PF13641">
    <property type="entry name" value="Glyco_tranf_2_3"/>
    <property type="match status" value="1"/>
</dbReference>
<feature type="transmembrane region" description="Helical" evidence="4">
    <location>
        <begin position="6"/>
        <end position="28"/>
    </location>
</feature>
<comment type="similarity">
    <text evidence="1">Belongs to the glycosyltransferase 2 family.</text>
</comment>
<feature type="transmembrane region" description="Helical" evidence="4">
    <location>
        <begin position="324"/>
        <end position="343"/>
    </location>
</feature>
<protein>
    <submittedName>
        <fullName evidence="5">Glycosyl transferase</fullName>
    </submittedName>
</protein>
<proteinExistence type="inferred from homology"/>
<dbReference type="RefSeq" id="WP_188507600.1">
    <property type="nucleotide sequence ID" value="NZ_BMER01000004.1"/>
</dbReference>
<reference evidence="5" key="1">
    <citation type="journal article" date="2014" name="Int. J. Syst. Evol. Microbiol.">
        <title>Complete genome sequence of Corynebacterium casei LMG S-19264T (=DSM 44701T), isolated from a smear-ripened cheese.</title>
        <authorList>
            <consortium name="US DOE Joint Genome Institute (JGI-PGF)"/>
            <person name="Walter F."/>
            <person name="Albersmeier A."/>
            <person name="Kalinowski J."/>
            <person name="Ruckert C."/>
        </authorList>
    </citation>
    <scope>NUCLEOTIDE SEQUENCE</scope>
    <source>
        <strain evidence="5">CGMCC 1.12195</strain>
    </source>
</reference>
<dbReference type="Proteomes" id="UP000660862">
    <property type="component" value="Unassembled WGS sequence"/>
</dbReference>
<evidence type="ECO:0000256" key="1">
    <source>
        <dbReference type="ARBA" id="ARBA00006739"/>
    </source>
</evidence>
<dbReference type="SUPFAM" id="SSF53448">
    <property type="entry name" value="Nucleotide-diphospho-sugar transferases"/>
    <property type="match status" value="1"/>
</dbReference>
<comment type="caution">
    <text evidence="5">The sequence shown here is derived from an EMBL/GenBank/DDBJ whole genome shotgun (WGS) entry which is preliminary data.</text>
</comment>
<accession>A0A917HZG5</accession>
<dbReference type="PANTHER" id="PTHR43630:SF1">
    <property type="entry name" value="POLY-BETA-1,6-N-ACETYL-D-GLUCOSAMINE SYNTHASE"/>
    <property type="match status" value="1"/>
</dbReference>
<organism evidence="5 6">
    <name type="scientific">Parapedobacter pyrenivorans</name>
    <dbReference type="NCBI Taxonomy" id="1305674"/>
    <lineage>
        <taxon>Bacteria</taxon>
        <taxon>Pseudomonadati</taxon>
        <taxon>Bacteroidota</taxon>
        <taxon>Sphingobacteriia</taxon>
        <taxon>Sphingobacteriales</taxon>
        <taxon>Sphingobacteriaceae</taxon>
        <taxon>Parapedobacter</taxon>
    </lineage>
</organism>
<name>A0A917HZG5_9SPHI</name>
<sequence>MEALIIFGLIIQWCLIAQLVMPLLLVVAKYARKTRKLRSGLPHPADYAIIVTAYQQTQQLSSVVDSILKLNYSNYLVYIVADNCDDEGLFFDNKRVIVLRPPEVLASNVKSHFYAIEHFKRAHERLTIIDSDNLLDSEYLNELNILFDNGFQAVQGVRKAKNLNTTYACLDEAGDIYYRMIDRKLLFEGGSSAALSGSGMAFTTALYLQCLEKAEINGAGFDKVLQYELLMRNHIIAFAEKAIVFDEKTSMTEQLVKQRSRWINTWFKYTYLGWKLFIASLARLSLNRFWFSLMLLRPPLFMLIGIASICLVINLFLNAWMAVAWMGGLSVFALIVAYSLYYFKADQKIYHSLISIPKFIGYQLLALLKAKKANKLSVATEHYIDKDNH</sequence>
<keyword evidence="3 5" id="KW-0808">Transferase</keyword>
<evidence type="ECO:0000256" key="3">
    <source>
        <dbReference type="ARBA" id="ARBA00022679"/>
    </source>
</evidence>
<evidence type="ECO:0000313" key="6">
    <source>
        <dbReference type="Proteomes" id="UP000660862"/>
    </source>
</evidence>
<keyword evidence="6" id="KW-1185">Reference proteome</keyword>
<dbReference type="PANTHER" id="PTHR43630">
    <property type="entry name" value="POLY-BETA-1,6-N-ACETYL-D-GLUCOSAMINE SYNTHASE"/>
    <property type="match status" value="1"/>
</dbReference>
<evidence type="ECO:0000256" key="2">
    <source>
        <dbReference type="ARBA" id="ARBA00022676"/>
    </source>
</evidence>
<evidence type="ECO:0000313" key="5">
    <source>
        <dbReference type="EMBL" id="GGG98300.1"/>
    </source>
</evidence>
<feature type="transmembrane region" description="Helical" evidence="4">
    <location>
        <begin position="298"/>
        <end position="317"/>
    </location>
</feature>
<dbReference type="InterPro" id="IPR029044">
    <property type="entry name" value="Nucleotide-diphossugar_trans"/>
</dbReference>
<keyword evidence="4" id="KW-0472">Membrane</keyword>
<dbReference type="GO" id="GO:0016757">
    <property type="term" value="F:glycosyltransferase activity"/>
    <property type="evidence" value="ECO:0007669"/>
    <property type="project" value="UniProtKB-KW"/>
</dbReference>
<gene>
    <name evidence="5" type="ORF">GCM10007415_37320</name>
</gene>
<keyword evidence="2" id="KW-0328">Glycosyltransferase</keyword>
<keyword evidence="4" id="KW-0812">Transmembrane</keyword>
<keyword evidence="4" id="KW-1133">Transmembrane helix</keyword>
<dbReference type="EMBL" id="BMER01000004">
    <property type="protein sequence ID" value="GGG98300.1"/>
    <property type="molecule type" value="Genomic_DNA"/>
</dbReference>
<dbReference type="Gene3D" id="3.90.550.10">
    <property type="entry name" value="Spore Coat Polysaccharide Biosynthesis Protein SpsA, Chain A"/>
    <property type="match status" value="1"/>
</dbReference>